<dbReference type="InterPro" id="IPR001155">
    <property type="entry name" value="OxRdtase_FMN_N"/>
</dbReference>
<evidence type="ECO:0000313" key="5">
    <source>
        <dbReference type="EMBL" id="KOG10200.1"/>
    </source>
</evidence>
<dbReference type="InterPro" id="IPR045247">
    <property type="entry name" value="Oye-like"/>
</dbReference>
<sequence>MPTAFDSVDLAGTRLANRIAMAPMTRSRADAELRTPTATVAEYYAQRASAGLIITEGVQPVAEGQGYPFTPGLHSREQIAAWRRVTDAVHERGGRIFAQLMHSGRIGHPDLLDGDLHPVGPSAVAAAGQVFTPEGPKDFVTPRALTGDQVHEAVAGFANAARNAVEAGFDGVEIHGANGYLIQQFLASGSNHRTDEWGGSVENRVRFAVEVVKAVAAEIGPERTGLRISPANTYNDISETDTEELYTALLTAIEPVGIAYLHVLETAPERRPLVLDLRKRFAGTFILNPATEEETDAASLALIEDGTTDLVAFGRLFIANPDLPARLRTDGPYNELDATTMYGGDERGYIDYPALEPVS</sequence>
<dbReference type="FunFam" id="3.20.20.70:FF:000059">
    <property type="entry name" value="N-ethylmaleimide reductase, FMN-linked"/>
    <property type="match status" value="1"/>
</dbReference>
<name>A0A0L8J995_STRVR</name>
<dbReference type="AlphaFoldDB" id="A0A0L8J995"/>
<dbReference type="Pfam" id="PF00724">
    <property type="entry name" value="Oxidored_FMN"/>
    <property type="match status" value="1"/>
</dbReference>
<evidence type="ECO:0000256" key="1">
    <source>
        <dbReference type="ARBA" id="ARBA00001917"/>
    </source>
</evidence>
<dbReference type="PATRIC" id="fig|1938.6.peg.7748"/>
<dbReference type="SUPFAM" id="SSF51395">
    <property type="entry name" value="FMN-linked oxidoreductases"/>
    <property type="match status" value="1"/>
</dbReference>
<accession>A0A0L8J995</accession>
<dbReference type="PANTHER" id="PTHR22893">
    <property type="entry name" value="NADH OXIDOREDUCTASE-RELATED"/>
    <property type="match status" value="1"/>
</dbReference>
<evidence type="ECO:0000256" key="2">
    <source>
        <dbReference type="ARBA" id="ARBA00005979"/>
    </source>
</evidence>
<dbReference type="Proteomes" id="UP000037023">
    <property type="component" value="Unassembled WGS sequence"/>
</dbReference>
<proteinExistence type="inferred from homology"/>
<dbReference type="EMBL" id="LGUP01000395">
    <property type="protein sequence ID" value="KOG10200.1"/>
    <property type="molecule type" value="Genomic_DNA"/>
</dbReference>
<evidence type="ECO:0000256" key="3">
    <source>
        <dbReference type="ARBA" id="ARBA00023002"/>
    </source>
</evidence>
<dbReference type="CDD" id="cd02933">
    <property type="entry name" value="OYE_like_FMN"/>
    <property type="match status" value="1"/>
</dbReference>
<dbReference type="RefSeq" id="WP_017238579.1">
    <property type="nucleotide sequence ID" value="NZ_LGUP01000395.1"/>
</dbReference>
<organism evidence="5 6">
    <name type="scientific">Streptomyces viridochromogenes</name>
    <dbReference type="NCBI Taxonomy" id="1938"/>
    <lineage>
        <taxon>Bacteria</taxon>
        <taxon>Bacillati</taxon>
        <taxon>Actinomycetota</taxon>
        <taxon>Actinomycetes</taxon>
        <taxon>Kitasatosporales</taxon>
        <taxon>Streptomycetaceae</taxon>
        <taxon>Streptomyces</taxon>
    </lineage>
</organism>
<reference evidence="5 6" key="1">
    <citation type="submission" date="2015-06" db="EMBL/GenBank/DDBJ databases">
        <authorList>
            <person name="Hoefler B.C."/>
            <person name="Straight P.D."/>
        </authorList>
    </citation>
    <scope>NUCLEOTIDE SEQUENCE [LARGE SCALE GENOMIC DNA]</scope>
    <source>
        <strain evidence="5 6">NRRL 3427</strain>
    </source>
</reference>
<dbReference type="GO" id="GO:0005829">
    <property type="term" value="C:cytosol"/>
    <property type="evidence" value="ECO:0007669"/>
    <property type="project" value="UniProtKB-ARBA"/>
</dbReference>
<dbReference type="InterPro" id="IPR013785">
    <property type="entry name" value="Aldolase_TIM"/>
</dbReference>
<dbReference type="OrthoDB" id="3169239at2"/>
<comment type="similarity">
    <text evidence="2">Belongs to the NADH:flavin oxidoreductase/NADH oxidase family.</text>
</comment>
<dbReference type="GO" id="GO:0016628">
    <property type="term" value="F:oxidoreductase activity, acting on the CH-CH group of donors, NAD or NADP as acceptor"/>
    <property type="evidence" value="ECO:0007669"/>
    <property type="project" value="UniProtKB-ARBA"/>
</dbReference>
<dbReference type="GO" id="GO:0010181">
    <property type="term" value="F:FMN binding"/>
    <property type="evidence" value="ECO:0007669"/>
    <property type="project" value="InterPro"/>
</dbReference>
<evidence type="ECO:0000259" key="4">
    <source>
        <dbReference type="Pfam" id="PF00724"/>
    </source>
</evidence>
<comment type="caution">
    <text evidence="5">The sequence shown here is derived from an EMBL/GenBank/DDBJ whole genome shotgun (WGS) entry which is preliminary data.</text>
</comment>
<keyword evidence="3" id="KW-0560">Oxidoreductase</keyword>
<comment type="cofactor">
    <cofactor evidence="1">
        <name>FMN</name>
        <dbReference type="ChEBI" id="CHEBI:58210"/>
    </cofactor>
</comment>
<feature type="domain" description="NADH:flavin oxidoreductase/NADH oxidase N-terminal" evidence="4">
    <location>
        <begin position="5"/>
        <end position="329"/>
    </location>
</feature>
<evidence type="ECO:0000313" key="6">
    <source>
        <dbReference type="Proteomes" id="UP000037023"/>
    </source>
</evidence>
<dbReference type="Gene3D" id="3.20.20.70">
    <property type="entry name" value="Aldolase class I"/>
    <property type="match status" value="1"/>
</dbReference>
<protein>
    <submittedName>
        <fullName evidence="5">1,2-oxophytodienoate reductase</fullName>
    </submittedName>
</protein>
<dbReference type="PANTHER" id="PTHR22893:SF91">
    <property type="entry name" value="NADPH DEHYDROGENASE 2-RELATED"/>
    <property type="match status" value="1"/>
</dbReference>
<gene>
    <name evidence="5" type="ORF">ADK34_35895</name>
</gene>